<evidence type="ECO:0000256" key="2">
    <source>
        <dbReference type="SAM" id="MobiDB-lite"/>
    </source>
</evidence>
<feature type="compositionally biased region" description="Basic and acidic residues" evidence="2">
    <location>
        <begin position="139"/>
        <end position="148"/>
    </location>
</feature>
<feature type="compositionally biased region" description="Acidic residues" evidence="2">
    <location>
        <begin position="203"/>
        <end position="219"/>
    </location>
</feature>
<gene>
    <name evidence="4" type="primary">LOC111130387</name>
</gene>
<name>A0A8B8E1K8_CRAVI</name>
<feature type="compositionally biased region" description="Basic and acidic residues" evidence="2">
    <location>
        <begin position="1010"/>
        <end position="1028"/>
    </location>
</feature>
<feature type="region of interest" description="Disordered" evidence="2">
    <location>
        <begin position="890"/>
        <end position="954"/>
    </location>
</feature>
<reference evidence="4" key="1">
    <citation type="submission" date="2025-08" db="UniProtKB">
        <authorList>
            <consortium name="RefSeq"/>
        </authorList>
    </citation>
    <scope>IDENTIFICATION</scope>
    <source>
        <tissue evidence="4">Whole sample</tissue>
    </source>
</reference>
<evidence type="ECO:0000256" key="1">
    <source>
        <dbReference type="SAM" id="Coils"/>
    </source>
</evidence>
<feature type="region of interest" description="Disordered" evidence="2">
    <location>
        <begin position="1"/>
        <end position="59"/>
    </location>
</feature>
<feature type="region of interest" description="Disordered" evidence="2">
    <location>
        <begin position="452"/>
        <end position="614"/>
    </location>
</feature>
<keyword evidence="1" id="KW-0175">Coiled coil</keyword>
<feature type="compositionally biased region" description="Acidic residues" evidence="2">
    <location>
        <begin position="924"/>
        <end position="934"/>
    </location>
</feature>
<feature type="compositionally biased region" description="Basic and acidic residues" evidence="2">
    <location>
        <begin position="756"/>
        <end position="782"/>
    </location>
</feature>
<feature type="compositionally biased region" description="Basic and acidic residues" evidence="2">
    <location>
        <begin position="603"/>
        <end position="614"/>
    </location>
</feature>
<feature type="region of interest" description="Disordered" evidence="2">
    <location>
        <begin position="71"/>
        <end position="234"/>
    </location>
</feature>
<evidence type="ECO:0000313" key="3">
    <source>
        <dbReference type="Proteomes" id="UP000694844"/>
    </source>
</evidence>
<dbReference type="GeneID" id="111130387"/>
<keyword evidence="3" id="KW-1185">Reference proteome</keyword>
<feature type="compositionally biased region" description="Basic and acidic residues" evidence="2">
    <location>
        <begin position="699"/>
        <end position="710"/>
    </location>
</feature>
<feature type="compositionally biased region" description="Basic and acidic residues" evidence="2">
    <location>
        <begin position="13"/>
        <end position="30"/>
    </location>
</feature>
<feature type="compositionally biased region" description="Basic and acidic residues" evidence="2">
    <location>
        <begin position="547"/>
        <end position="560"/>
    </location>
</feature>
<dbReference type="RefSeq" id="XP_022333126.1">
    <property type="nucleotide sequence ID" value="XM_022477418.1"/>
</dbReference>
<proteinExistence type="predicted"/>
<feature type="compositionally biased region" description="Basic and acidic residues" evidence="2">
    <location>
        <begin position="935"/>
        <end position="954"/>
    </location>
</feature>
<dbReference type="Proteomes" id="UP000694844">
    <property type="component" value="Chromosome 4"/>
</dbReference>
<feature type="compositionally biased region" description="Acidic residues" evidence="2">
    <location>
        <begin position="561"/>
        <end position="580"/>
    </location>
</feature>
<protein>
    <submittedName>
        <fullName evidence="4">Midasin-like isoform X1</fullName>
    </submittedName>
</protein>
<feature type="region of interest" description="Disordered" evidence="2">
    <location>
        <begin position="682"/>
        <end position="784"/>
    </location>
</feature>
<dbReference type="OrthoDB" id="6136207at2759"/>
<sequence>MAESSSSSGWEFIGKDGKGEESSDDNHSETSESSIEVVSMASDLQSMESIQEPHLPSVSSGSFLVLRLRSQEKDSLTDSDESDDHKDTLKRRRKQKSRPQKSVEPDSSMPSEDDRDFVTLPDPPKSAEYANTEGAKVVGELDKEKSQNDEQTGAGHSMPRFQIVEAPKPEDQEPAPPPFDENREVDQENVEEEDFLFLGVPQDDPDTESSPEIDDEQDDRIESDRSGDPFSDDYSTLSNVDISDLMAENNLIRQYVFRPNPSINVTLNMVMLVVISVAVGLGIGHAIGSAKERFSHTSLQEMSVSMDTDGDCPFNLEEVEKLAAENLELKEEANMAQNEVIDLRSEVIKLRYSPVISAVEDEKKEADLKNVALKSEMNMLQHENEDLKKVVGSLKYGSHPANAELGCPKRVSGEGCGSWASYLFAKTTDDNLNKIEDPTDFGESLSYTNKGEKLNKASVNEENAKNEEGEDYTAPKKPLGLRDIIVNQPDKYPFPPSVLPELNEEYPDEKDKYLDKSNQGEDEKGEKFEALQTEDGKELRTQVPEEEEKKYFEEQSKKQEDETEILDEDQGDTVTEDEEISNVSKENIPKAEDEVSTGSGGSEKSERDITDKEINWRETMQKILNKTKASVSDVSQQIQDTWKQVKNMSEDLWRKKKPVLTKLKSDLVMKVEETAKKISSKFEEKTKQWFNKKKRHHEKYPSQKKNEKYNSPKKQRHSDNKNQYPKHRQNDDLYRVNQGKHQKKSKYYQAKTGRRSYREERRSYREERGSHKQQGREQTKAKKLERKRTNKFNKIKGRFQRMHEYHFCRMNMGKRHKFFDILEEFDERFNADKMSDPNHKWYSCQWDWWLNAISFHLNTFLLMDPTCQGELMPWQEGILDSGRWECPGFPLKMKKNDDDDDDDEEEDYNDDDDDDLPYHTTVFPEDENLDDEDHDGEKNFKDMPHYESSEPSKNNYTEEFKGCDPTKGICDFNKQDSWFLKKMKFRQYQRFIDAKERGKTDWMFSRAGHRSHEREGTDPGMKRAFEYD</sequence>
<feature type="compositionally biased region" description="Basic residues" evidence="2">
    <location>
        <begin position="88"/>
        <end position="99"/>
    </location>
</feature>
<dbReference type="AlphaFoldDB" id="A0A8B8E1K8"/>
<dbReference type="KEGG" id="cvn:111130387"/>
<organism evidence="3 4">
    <name type="scientific">Crassostrea virginica</name>
    <name type="common">Eastern oyster</name>
    <dbReference type="NCBI Taxonomy" id="6565"/>
    <lineage>
        <taxon>Eukaryota</taxon>
        <taxon>Metazoa</taxon>
        <taxon>Spiralia</taxon>
        <taxon>Lophotrochozoa</taxon>
        <taxon>Mollusca</taxon>
        <taxon>Bivalvia</taxon>
        <taxon>Autobranchia</taxon>
        <taxon>Pteriomorphia</taxon>
        <taxon>Ostreida</taxon>
        <taxon>Ostreoidea</taxon>
        <taxon>Ostreidae</taxon>
        <taxon>Crassostrea</taxon>
    </lineage>
</organism>
<feature type="coiled-coil region" evidence="1">
    <location>
        <begin position="319"/>
        <end position="390"/>
    </location>
</feature>
<feature type="compositionally biased region" description="Basic and acidic residues" evidence="2">
    <location>
        <begin position="509"/>
        <end position="540"/>
    </location>
</feature>
<feature type="region of interest" description="Disordered" evidence="2">
    <location>
        <begin position="1005"/>
        <end position="1028"/>
    </location>
</feature>
<accession>A0A8B8E1K8</accession>
<evidence type="ECO:0000313" key="4">
    <source>
        <dbReference type="RefSeq" id="XP_022333126.1"/>
    </source>
</evidence>
<feature type="compositionally biased region" description="Acidic residues" evidence="2">
    <location>
        <begin position="898"/>
        <end position="915"/>
    </location>
</feature>